<dbReference type="Gene3D" id="2.40.170.20">
    <property type="entry name" value="TonB-dependent receptor, beta-barrel domain"/>
    <property type="match status" value="1"/>
</dbReference>
<keyword evidence="2" id="KW-0813">Transport</keyword>
<gene>
    <name evidence="10" type="ORF">SDC9_47033</name>
</gene>
<sequence>MILKIESIYYMKKISMFLAGLLVFGSLFAQQKFEGAIYDVKTKEKLPYVNLIWLGTKKGTSTDSLGNFSLPINNKAKKLVVSYVGYHNDTIMVDKPMANVKLFLKENNTMLSAISINERKQSSFFSKMSVEQKEIISSEGLKHLACCNLGESFENTASVDVGYSDAVSGSKQIQLLGLTGVYSQLLLENMPFLRGLSAPFGLGYVPGSWMESISISKGVANVLNGYETVTGQINLEYDKPMNADPFFLNLYMNSELKGELNLKSNIKVNDRLYTGLLLHSSYNWQEIDHLGMDGFMDYPKQSQFNVANRWQYEGKGFHSHTLVNYLHERRTGGQLGFNHDMRGDTALYGLGGDVDRLHFFTKNGWVVGHSGSIGTQITGTYFKNNQFFGLNNYMGEQGDVYGNFIFANETRHAHQYSVGTSMRYTNLKEDYVAIGNNTLFNTALHQYNKAFYKEEIVPGAFGQFSFIYGEKFTATAGLRYDYNSHYQENLITPRFHFRWKINKDLILRGAAGKGYRSANIIADNFGILASSRQITINEDLKMEDAFNGGLNIHKSFKTKDEREFSITMDYYYTNFLNQVIMDLDQDPRKAIFYNLNGKSYSNSFQMDILLEPIKSFTITLAGRYNDVKTTYNGVLMEKPYVSKVKGLVVLSYKTKYDKWMFDLTTQFNGKQRIPNNIGDKQGYSDPYIFMLGQVTRKFKNFDVYVGCENITNYTQDTPVIGADRPFSNNFDASVVYAPVMGRLFYAGLRLTIK</sequence>
<keyword evidence="8" id="KW-0998">Cell outer membrane</keyword>
<evidence type="ECO:0000256" key="8">
    <source>
        <dbReference type="ARBA" id="ARBA00023237"/>
    </source>
</evidence>
<reference evidence="10" key="1">
    <citation type="submission" date="2019-08" db="EMBL/GenBank/DDBJ databases">
        <authorList>
            <person name="Kucharzyk K."/>
            <person name="Murdoch R.W."/>
            <person name="Higgins S."/>
            <person name="Loffler F."/>
        </authorList>
    </citation>
    <scope>NUCLEOTIDE SEQUENCE</scope>
</reference>
<evidence type="ECO:0000256" key="1">
    <source>
        <dbReference type="ARBA" id="ARBA00004571"/>
    </source>
</evidence>
<dbReference type="GO" id="GO:0009279">
    <property type="term" value="C:cell outer membrane"/>
    <property type="evidence" value="ECO:0007669"/>
    <property type="project" value="UniProtKB-SubCell"/>
</dbReference>
<evidence type="ECO:0000256" key="5">
    <source>
        <dbReference type="ARBA" id="ARBA00023077"/>
    </source>
</evidence>
<dbReference type="Pfam" id="PF00593">
    <property type="entry name" value="TonB_dep_Rec_b-barrel"/>
    <property type="match status" value="1"/>
</dbReference>
<protein>
    <recommendedName>
        <fullName evidence="9">TonB-dependent receptor-like beta-barrel domain-containing protein</fullName>
    </recommendedName>
</protein>
<accession>A0A644WAN2</accession>
<keyword evidence="4" id="KW-0732">Signal</keyword>
<dbReference type="EMBL" id="VSSQ01000754">
    <property type="protein sequence ID" value="MPM00802.1"/>
    <property type="molecule type" value="Genomic_DNA"/>
</dbReference>
<dbReference type="Gene3D" id="2.170.130.10">
    <property type="entry name" value="TonB-dependent receptor, plug domain"/>
    <property type="match status" value="1"/>
</dbReference>
<dbReference type="InterPro" id="IPR000531">
    <property type="entry name" value="Beta-barrel_TonB"/>
</dbReference>
<keyword evidence="6" id="KW-0472">Membrane</keyword>
<dbReference type="InterPro" id="IPR036942">
    <property type="entry name" value="Beta-barrel_TonB_sf"/>
</dbReference>
<organism evidence="10">
    <name type="scientific">bioreactor metagenome</name>
    <dbReference type="NCBI Taxonomy" id="1076179"/>
    <lineage>
        <taxon>unclassified sequences</taxon>
        <taxon>metagenomes</taxon>
        <taxon>ecological metagenomes</taxon>
    </lineage>
</organism>
<dbReference type="InterPro" id="IPR039426">
    <property type="entry name" value="TonB-dep_rcpt-like"/>
</dbReference>
<keyword evidence="7" id="KW-0675">Receptor</keyword>
<dbReference type="GO" id="GO:0015344">
    <property type="term" value="F:siderophore uptake transmembrane transporter activity"/>
    <property type="evidence" value="ECO:0007669"/>
    <property type="project" value="TreeGrafter"/>
</dbReference>
<evidence type="ECO:0000256" key="7">
    <source>
        <dbReference type="ARBA" id="ARBA00023170"/>
    </source>
</evidence>
<dbReference type="AlphaFoldDB" id="A0A644WAN2"/>
<keyword evidence="3" id="KW-0812">Transmembrane</keyword>
<evidence type="ECO:0000259" key="9">
    <source>
        <dbReference type="Pfam" id="PF00593"/>
    </source>
</evidence>
<comment type="subcellular location">
    <subcellularLocation>
        <location evidence="1">Cell outer membrane</location>
        <topology evidence="1">Multi-pass membrane protein</topology>
    </subcellularLocation>
</comment>
<dbReference type="SUPFAM" id="SSF49464">
    <property type="entry name" value="Carboxypeptidase regulatory domain-like"/>
    <property type="match status" value="1"/>
</dbReference>
<feature type="domain" description="TonB-dependent receptor-like beta-barrel" evidence="9">
    <location>
        <begin position="297"/>
        <end position="709"/>
    </location>
</feature>
<name>A0A644WAN2_9ZZZZ</name>
<evidence type="ECO:0000256" key="6">
    <source>
        <dbReference type="ARBA" id="ARBA00023136"/>
    </source>
</evidence>
<evidence type="ECO:0000256" key="2">
    <source>
        <dbReference type="ARBA" id="ARBA00022448"/>
    </source>
</evidence>
<evidence type="ECO:0000256" key="4">
    <source>
        <dbReference type="ARBA" id="ARBA00022729"/>
    </source>
</evidence>
<dbReference type="PANTHER" id="PTHR30069:SF29">
    <property type="entry name" value="HEMOGLOBIN AND HEMOGLOBIN-HAPTOGLOBIN-BINDING PROTEIN 1-RELATED"/>
    <property type="match status" value="1"/>
</dbReference>
<dbReference type="GO" id="GO:0044718">
    <property type="term" value="P:siderophore transmembrane transport"/>
    <property type="evidence" value="ECO:0007669"/>
    <property type="project" value="TreeGrafter"/>
</dbReference>
<evidence type="ECO:0000313" key="10">
    <source>
        <dbReference type="EMBL" id="MPM00802.1"/>
    </source>
</evidence>
<dbReference type="InterPro" id="IPR037066">
    <property type="entry name" value="Plug_dom_sf"/>
</dbReference>
<comment type="caution">
    <text evidence="10">The sequence shown here is derived from an EMBL/GenBank/DDBJ whole genome shotgun (WGS) entry which is preliminary data.</text>
</comment>
<dbReference type="PANTHER" id="PTHR30069">
    <property type="entry name" value="TONB-DEPENDENT OUTER MEMBRANE RECEPTOR"/>
    <property type="match status" value="1"/>
</dbReference>
<dbReference type="InterPro" id="IPR008969">
    <property type="entry name" value="CarboxyPept-like_regulatory"/>
</dbReference>
<evidence type="ECO:0000256" key="3">
    <source>
        <dbReference type="ARBA" id="ARBA00022692"/>
    </source>
</evidence>
<dbReference type="Pfam" id="PF13715">
    <property type="entry name" value="CarbopepD_reg_2"/>
    <property type="match status" value="1"/>
</dbReference>
<dbReference type="SUPFAM" id="SSF56935">
    <property type="entry name" value="Porins"/>
    <property type="match status" value="1"/>
</dbReference>
<keyword evidence="5" id="KW-0798">TonB box</keyword>
<proteinExistence type="predicted"/>